<dbReference type="Gene3D" id="2.130.10.10">
    <property type="entry name" value="YVTN repeat-like/Quinoprotein amine dehydrogenase"/>
    <property type="match status" value="1"/>
</dbReference>
<dbReference type="GO" id="GO:1905786">
    <property type="term" value="P:positive regulation of anaphase-promoting complex-dependent catabolic process"/>
    <property type="evidence" value="ECO:0007669"/>
    <property type="project" value="TreeGrafter"/>
</dbReference>
<keyword evidence="3" id="KW-0677">Repeat</keyword>
<dbReference type="Pfam" id="PF24807">
    <property type="entry name" value="WD40_CDC20-Fz"/>
    <property type="match status" value="1"/>
</dbReference>
<dbReference type="PROSITE" id="PS50294">
    <property type="entry name" value="WD_REPEATS_REGION"/>
    <property type="match status" value="1"/>
</dbReference>
<dbReference type="SMART" id="SM00320">
    <property type="entry name" value="WD40"/>
    <property type="match status" value="5"/>
</dbReference>
<dbReference type="InterPro" id="IPR001680">
    <property type="entry name" value="WD40_rpt"/>
</dbReference>
<dbReference type="AlphaFoldDB" id="A0A0C3FQG6"/>
<gene>
    <name evidence="6" type="ORF">PILCRDRAFT_480528</name>
</gene>
<evidence type="ECO:0000256" key="3">
    <source>
        <dbReference type="ARBA" id="ARBA00022737"/>
    </source>
</evidence>
<dbReference type="GO" id="GO:1990757">
    <property type="term" value="F:ubiquitin ligase activator activity"/>
    <property type="evidence" value="ECO:0007669"/>
    <property type="project" value="TreeGrafter"/>
</dbReference>
<dbReference type="InterPro" id="IPR033010">
    <property type="entry name" value="Cdc20/Fizzy"/>
</dbReference>
<keyword evidence="7" id="KW-1185">Reference proteome</keyword>
<evidence type="ECO:0000256" key="2">
    <source>
        <dbReference type="ARBA" id="ARBA00022574"/>
    </source>
</evidence>
<comment type="similarity">
    <text evidence="1">Belongs to the WD repeat CDC20/Fizzy family.</text>
</comment>
<dbReference type="InterPro" id="IPR056150">
    <property type="entry name" value="WD40_CDC20-Fz"/>
</dbReference>
<protein>
    <recommendedName>
        <fullName evidence="5">CDC20/Fizzy WD40 domain-containing protein</fullName>
    </recommendedName>
</protein>
<feature type="domain" description="CDC20/Fizzy WD40" evidence="5">
    <location>
        <begin position="154"/>
        <end position="479"/>
    </location>
</feature>
<keyword evidence="2 4" id="KW-0853">WD repeat</keyword>
<evidence type="ECO:0000259" key="5">
    <source>
        <dbReference type="Pfam" id="PF24807"/>
    </source>
</evidence>
<dbReference type="EMBL" id="KN832996">
    <property type="protein sequence ID" value="KIM81969.1"/>
    <property type="molecule type" value="Genomic_DNA"/>
</dbReference>
<dbReference type="PROSITE" id="PS50082">
    <property type="entry name" value="WD_REPEATS_2"/>
    <property type="match status" value="1"/>
</dbReference>
<feature type="repeat" description="WD" evidence="4">
    <location>
        <begin position="286"/>
        <end position="327"/>
    </location>
</feature>
<dbReference type="GO" id="GO:0031145">
    <property type="term" value="P:anaphase-promoting complex-dependent catabolic process"/>
    <property type="evidence" value="ECO:0007669"/>
    <property type="project" value="TreeGrafter"/>
</dbReference>
<dbReference type="GO" id="GO:0010997">
    <property type="term" value="F:anaphase-promoting complex binding"/>
    <property type="evidence" value="ECO:0007669"/>
    <property type="project" value="InterPro"/>
</dbReference>
<dbReference type="OrthoDB" id="10263272at2759"/>
<reference evidence="7" key="2">
    <citation type="submission" date="2015-01" db="EMBL/GenBank/DDBJ databases">
        <title>Evolutionary Origins and Diversification of the Mycorrhizal Mutualists.</title>
        <authorList>
            <consortium name="DOE Joint Genome Institute"/>
            <consortium name="Mycorrhizal Genomics Consortium"/>
            <person name="Kohler A."/>
            <person name="Kuo A."/>
            <person name="Nagy L.G."/>
            <person name="Floudas D."/>
            <person name="Copeland A."/>
            <person name="Barry K.W."/>
            <person name="Cichocki N."/>
            <person name="Veneault-Fourrey C."/>
            <person name="LaButti K."/>
            <person name="Lindquist E.A."/>
            <person name="Lipzen A."/>
            <person name="Lundell T."/>
            <person name="Morin E."/>
            <person name="Murat C."/>
            <person name="Riley R."/>
            <person name="Ohm R."/>
            <person name="Sun H."/>
            <person name="Tunlid A."/>
            <person name="Henrissat B."/>
            <person name="Grigoriev I.V."/>
            <person name="Hibbett D.S."/>
            <person name="Martin F."/>
        </authorList>
    </citation>
    <scope>NUCLEOTIDE SEQUENCE [LARGE SCALE GENOMIC DNA]</scope>
    <source>
        <strain evidence="7">F 1598</strain>
    </source>
</reference>
<dbReference type="PANTHER" id="PTHR19918">
    <property type="entry name" value="CELL DIVISION CYCLE 20 CDC20 FIZZY -RELATED"/>
    <property type="match status" value="1"/>
</dbReference>
<evidence type="ECO:0000313" key="6">
    <source>
        <dbReference type="EMBL" id="KIM81969.1"/>
    </source>
</evidence>
<sequence>MDSLVMSLREDANASNECLPFTGKRHLESGVFSGVYSAKRRRTSLASVDLSRELLPQTLTEQWTESSADRFIPARPKFSSPFNTTPRTNRLAKRWGLADERILNFSDTPSSIPTLKMHSLLRKSASELFNPPIPTPATSVTAHLARRRHAGLVLDLPNITADPLAYPLSWSANNYIAVAFGITVYYQNMDTRKTARLWTLYNNYRDSVQVLQWAGSARASLLALGSTSGKVSLCDAGAPQQTITWPLDSLGSACAIDWLDHYFAIGRETGKISLFDCRVKDGVKSVAGHKGEVHGVRWSHDGKYLASGDQYGAVYIWDARADKFLVGGGEKGRKMKHYGPVKALAWCPWKPDLLATGSIYPEGIIRIWNATSSFSPPTPIHTIALNTSVTSLHWSSHCKELLSTHGSTWSLSSNAVTPTGRLTNVPSPLANSITVHAYPSCKRLMSVQAHHGVVSHSCLSPDGTGVFTVSAGDESMKMWKIWGKRENLGKRESVFDRYAIR</sequence>
<dbReference type="HOGENOM" id="CLU_014831_6_0_1"/>
<dbReference type="STRING" id="765440.A0A0C3FQG6"/>
<dbReference type="GO" id="GO:0005680">
    <property type="term" value="C:anaphase-promoting complex"/>
    <property type="evidence" value="ECO:0007669"/>
    <property type="project" value="TreeGrafter"/>
</dbReference>
<accession>A0A0C3FQG6</accession>
<dbReference type="InterPro" id="IPR015943">
    <property type="entry name" value="WD40/YVTN_repeat-like_dom_sf"/>
</dbReference>
<evidence type="ECO:0000313" key="7">
    <source>
        <dbReference type="Proteomes" id="UP000054166"/>
    </source>
</evidence>
<dbReference type="Proteomes" id="UP000054166">
    <property type="component" value="Unassembled WGS sequence"/>
</dbReference>
<dbReference type="SUPFAM" id="SSF50978">
    <property type="entry name" value="WD40 repeat-like"/>
    <property type="match status" value="1"/>
</dbReference>
<dbReference type="InParanoid" id="A0A0C3FQG6"/>
<reference evidence="6 7" key="1">
    <citation type="submission" date="2014-04" db="EMBL/GenBank/DDBJ databases">
        <authorList>
            <consortium name="DOE Joint Genome Institute"/>
            <person name="Kuo A."/>
            <person name="Tarkka M."/>
            <person name="Buscot F."/>
            <person name="Kohler A."/>
            <person name="Nagy L.G."/>
            <person name="Floudas D."/>
            <person name="Copeland A."/>
            <person name="Barry K.W."/>
            <person name="Cichocki N."/>
            <person name="Veneault-Fourrey C."/>
            <person name="LaButti K."/>
            <person name="Lindquist E.A."/>
            <person name="Lipzen A."/>
            <person name="Lundell T."/>
            <person name="Morin E."/>
            <person name="Murat C."/>
            <person name="Sun H."/>
            <person name="Tunlid A."/>
            <person name="Henrissat B."/>
            <person name="Grigoriev I.V."/>
            <person name="Hibbett D.S."/>
            <person name="Martin F."/>
            <person name="Nordberg H.P."/>
            <person name="Cantor M.N."/>
            <person name="Hua S.X."/>
        </authorList>
    </citation>
    <scope>NUCLEOTIDE SEQUENCE [LARGE SCALE GENOMIC DNA]</scope>
    <source>
        <strain evidence="6 7">F 1598</strain>
    </source>
</reference>
<name>A0A0C3FQG6_PILCF</name>
<evidence type="ECO:0000256" key="1">
    <source>
        <dbReference type="ARBA" id="ARBA00006445"/>
    </source>
</evidence>
<dbReference type="PANTHER" id="PTHR19918:SF5">
    <property type="entry name" value="MEIOSIS-SPECIFIC APC_C ACTIVATOR PROTEIN AMA1"/>
    <property type="match status" value="1"/>
</dbReference>
<evidence type="ECO:0000256" key="4">
    <source>
        <dbReference type="PROSITE-ProRule" id="PRU00221"/>
    </source>
</evidence>
<proteinExistence type="inferred from homology"/>
<organism evidence="6 7">
    <name type="scientific">Piloderma croceum (strain F 1598)</name>
    <dbReference type="NCBI Taxonomy" id="765440"/>
    <lineage>
        <taxon>Eukaryota</taxon>
        <taxon>Fungi</taxon>
        <taxon>Dikarya</taxon>
        <taxon>Basidiomycota</taxon>
        <taxon>Agaricomycotina</taxon>
        <taxon>Agaricomycetes</taxon>
        <taxon>Agaricomycetidae</taxon>
        <taxon>Atheliales</taxon>
        <taxon>Atheliaceae</taxon>
        <taxon>Piloderma</taxon>
    </lineage>
</organism>
<dbReference type="InterPro" id="IPR036322">
    <property type="entry name" value="WD40_repeat_dom_sf"/>
</dbReference>